<dbReference type="GO" id="GO:0005737">
    <property type="term" value="C:cytoplasm"/>
    <property type="evidence" value="ECO:0007669"/>
    <property type="project" value="UniProtKB-SubCell"/>
</dbReference>
<dbReference type="InterPro" id="IPR036631">
    <property type="entry name" value="MGMT_N_sf"/>
</dbReference>
<dbReference type="NCBIfam" id="TIGR00589">
    <property type="entry name" value="ogt"/>
    <property type="match status" value="1"/>
</dbReference>
<proteinExistence type="inferred from homology"/>
<comment type="function">
    <text evidence="9">Involved in the cellular defense against the biological effects of O6-methylguanine (O6-MeG) and O4-methylthymine (O4-MeT) in DNA. Repairs the methylated nucleobase in DNA by stoichiometrically transferring the methyl group to a cysteine residue in the enzyme. This is a suicide reaction: the enzyme is irreversibly inactivated.</text>
</comment>
<dbReference type="GO" id="GO:0006307">
    <property type="term" value="P:DNA alkylation repair"/>
    <property type="evidence" value="ECO:0007669"/>
    <property type="project" value="UniProtKB-UniRule"/>
</dbReference>
<dbReference type="AlphaFoldDB" id="A0A6S7BP43"/>
<dbReference type="InterPro" id="IPR023546">
    <property type="entry name" value="MGMT"/>
</dbReference>
<dbReference type="PROSITE" id="PS00374">
    <property type="entry name" value="MGMT"/>
    <property type="match status" value="1"/>
</dbReference>
<comment type="similarity">
    <text evidence="2 9">Belongs to the MGMT family.</text>
</comment>
<evidence type="ECO:0000313" key="13">
    <source>
        <dbReference type="Proteomes" id="UP000494115"/>
    </source>
</evidence>
<dbReference type="GO" id="GO:0003908">
    <property type="term" value="F:methylated-DNA-[protein]-cysteine S-methyltransferase activity"/>
    <property type="evidence" value="ECO:0007669"/>
    <property type="project" value="UniProtKB-UniRule"/>
</dbReference>
<dbReference type="InterPro" id="IPR014048">
    <property type="entry name" value="MethylDNA_cys_MeTrfase_DNA-bd"/>
</dbReference>
<keyword evidence="6 9" id="KW-0227">DNA damage</keyword>
<evidence type="ECO:0000256" key="8">
    <source>
        <dbReference type="ARBA" id="ARBA00049348"/>
    </source>
</evidence>
<dbReference type="RefSeq" id="WP_175105692.1">
    <property type="nucleotide sequence ID" value="NZ_CADIKM010000014.1"/>
</dbReference>
<dbReference type="PANTHER" id="PTHR10815:SF5">
    <property type="entry name" value="METHYLATED-DNA--PROTEIN-CYSTEINE METHYLTRANSFERASE"/>
    <property type="match status" value="1"/>
</dbReference>
<reference evidence="12 13" key="1">
    <citation type="submission" date="2020-04" db="EMBL/GenBank/DDBJ databases">
        <authorList>
            <person name="De Canck E."/>
        </authorList>
    </citation>
    <scope>NUCLEOTIDE SEQUENCE [LARGE SCALE GENOMIC DNA]</scope>
    <source>
        <strain evidence="12 13">LMG 28138</strain>
    </source>
</reference>
<keyword evidence="3 9" id="KW-0963">Cytoplasm</keyword>
<dbReference type="FunFam" id="1.10.10.10:FF:000214">
    <property type="entry name" value="Methylated-DNA--protein-cysteine methyltransferase"/>
    <property type="match status" value="1"/>
</dbReference>
<dbReference type="GO" id="GO:0032259">
    <property type="term" value="P:methylation"/>
    <property type="evidence" value="ECO:0007669"/>
    <property type="project" value="UniProtKB-KW"/>
</dbReference>
<dbReference type="InterPro" id="IPR001497">
    <property type="entry name" value="MethylDNA_cys_MeTrfase_AS"/>
</dbReference>
<dbReference type="CDD" id="cd06445">
    <property type="entry name" value="ATase"/>
    <property type="match status" value="1"/>
</dbReference>
<dbReference type="Proteomes" id="UP000494115">
    <property type="component" value="Unassembled WGS sequence"/>
</dbReference>
<feature type="domain" description="Methylguanine DNA methyltransferase ribonuclease-like" evidence="11">
    <location>
        <begin position="9"/>
        <end position="78"/>
    </location>
</feature>
<evidence type="ECO:0000313" key="12">
    <source>
        <dbReference type="EMBL" id="CAB3791440.1"/>
    </source>
</evidence>
<dbReference type="SUPFAM" id="SSF53155">
    <property type="entry name" value="Methylated DNA-protein cysteine methyltransferase domain"/>
    <property type="match status" value="1"/>
</dbReference>
<evidence type="ECO:0000259" key="10">
    <source>
        <dbReference type="Pfam" id="PF01035"/>
    </source>
</evidence>
<name>A0A6S7BP43_9BURK</name>
<dbReference type="Gene3D" id="1.10.10.10">
    <property type="entry name" value="Winged helix-like DNA-binding domain superfamily/Winged helix DNA-binding domain"/>
    <property type="match status" value="1"/>
</dbReference>
<evidence type="ECO:0000256" key="7">
    <source>
        <dbReference type="ARBA" id="ARBA00023204"/>
    </source>
</evidence>
<evidence type="ECO:0000256" key="9">
    <source>
        <dbReference type="HAMAP-Rule" id="MF_00772"/>
    </source>
</evidence>
<dbReference type="PANTHER" id="PTHR10815">
    <property type="entry name" value="METHYLATED-DNA--PROTEIN-CYSTEINE METHYLTRANSFERASE"/>
    <property type="match status" value="1"/>
</dbReference>
<keyword evidence="5 9" id="KW-0808">Transferase</keyword>
<sequence>MLGQDRRDYDTMRSPLGDMLISASGDALDGLWFINQKYFPAAQGWRHAPEHPVMRATRLQIDAYFAGELREFSVPLAPRGNEFQGQVWQALRTIAFGELRTYGDIAVQIGLPRAHARAVGNAVGRNPISIIVPCHRVIGQTGALTGYAGGLERKRGLLSLERQGISGERPGFELVGEADDS</sequence>
<keyword evidence="4 9" id="KW-0489">Methyltransferase</keyword>
<accession>A0A6S7BP43</accession>
<dbReference type="Gene3D" id="3.30.160.70">
    <property type="entry name" value="Methylated DNA-protein cysteine methyltransferase domain"/>
    <property type="match status" value="1"/>
</dbReference>
<comment type="subcellular location">
    <subcellularLocation>
        <location evidence="9">Cytoplasm</location>
    </subcellularLocation>
</comment>
<protein>
    <recommendedName>
        <fullName evidence="9">Methylated-DNA--protein-cysteine methyltransferase</fullName>
        <ecNumber evidence="9">2.1.1.63</ecNumber>
    </recommendedName>
    <alternativeName>
        <fullName evidence="9">6-O-methylguanine-DNA methyltransferase</fullName>
        <shortName evidence="9">MGMT</shortName>
    </alternativeName>
    <alternativeName>
        <fullName evidence="9">O-6-methylguanine-DNA-alkyltransferase</fullName>
    </alternativeName>
</protein>
<dbReference type="EMBL" id="CADIKM010000014">
    <property type="protein sequence ID" value="CAB3791440.1"/>
    <property type="molecule type" value="Genomic_DNA"/>
</dbReference>
<comment type="miscellaneous">
    <text evidence="9">This enzyme catalyzes only one turnover and therefore is not strictly catalytic. According to one definition, an enzyme is a biocatalyst that acts repeatedly and over many reaction cycles.</text>
</comment>
<evidence type="ECO:0000256" key="4">
    <source>
        <dbReference type="ARBA" id="ARBA00022603"/>
    </source>
</evidence>
<evidence type="ECO:0000256" key="5">
    <source>
        <dbReference type="ARBA" id="ARBA00022679"/>
    </source>
</evidence>
<feature type="active site" description="Nucleophile; methyl group acceptor" evidence="9">
    <location>
        <position position="134"/>
    </location>
</feature>
<gene>
    <name evidence="12" type="primary">ogt</name>
    <name evidence="12" type="ORF">LMG28138_03154</name>
</gene>
<dbReference type="Pfam" id="PF02870">
    <property type="entry name" value="Methyltransf_1N"/>
    <property type="match status" value="1"/>
</dbReference>
<dbReference type="EC" id="2.1.1.63" evidence="9"/>
<organism evidence="12 13">
    <name type="scientific">Pararobbsia alpina</name>
    <dbReference type="NCBI Taxonomy" id="621374"/>
    <lineage>
        <taxon>Bacteria</taxon>
        <taxon>Pseudomonadati</taxon>
        <taxon>Pseudomonadota</taxon>
        <taxon>Betaproteobacteria</taxon>
        <taxon>Burkholderiales</taxon>
        <taxon>Burkholderiaceae</taxon>
        <taxon>Pararobbsia</taxon>
    </lineage>
</organism>
<evidence type="ECO:0000259" key="11">
    <source>
        <dbReference type="Pfam" id="PF02870"/>
    </source>
</evidence>
<keyword evidence="13" id="KW-1185">Reference proteome</keyword>
<dbReference type="InterPro" id="IPR036388">
    <property type="entry name" value="WH-like_DNA-bd_sf"/>
</dbReference>
<dbReference type="InterPro" id="IPR008332">
    <property type="entry name" value="MethylG_MeTrfase_N"/>
</dbReference>
<dbReference type="InterPro" id="IPR036217">
    <property type="entry name" value="MethylDNA_cys_MeTrfase_DNAb"/>
</dbReference>
<comment type="catalytic activity">
    <reaction evidence="1 9">
        <text>a 4-O-methyl-thymidine in DNA + L-cysteinyl-[protein] = a thymidine in DNA + S-methyl-L-cysteinyl-[protein]</text>
        <dbReference type="Rhea" id="RHEA:53428"/>
        <dbReference type="Rhea" id="RHEA-COMP:10131"/>
        <dbReference type="Rhea" id="RHEA-COMP:10132"/>
        <dbReference type="Rhea" id="RHEA-COMP:13555"/>
        <dbReference type="Rhea" id="RHEA-COMP:13556"/>
        <dbReference type="ChEBI" id="CHEBI:29950"/>
        <dbReference type="ChEBI" id="CHEBI:82612"/>
        <dbReference type="ChEBI" id="CHEBI:137386"/>
        <dbReference type="ChEBI" id="CHEBI:137387"/>
        <dbReference type="EC" id="2.1.1.63"/>
    </reaction>
</comment>
<comment type="catalytic activity">
    <reaction evidence="8 9">
        <text>a 6-O-methyl-2'-deoxyguanosine in DNA + L-cysteinyl-[protein] = S-methyl-L-cysteinyl-[protein] + a 2'-deoxyguanosine in DNA</text>
        <dbReference type="Rhea" id="RHEA:24000"/>
        <dbReference type="Rhea" id="RHEA-COMP:10131"/>
        <dbReference type="Rhea" id="RHEA-COMP:10132"/>
        <dbReference type="Rhea" id="RHEA-COMP:11367"/>
        <dbReference type="Rhea" id="RHEA-COMP:11368"/>
        <dbReference type="ChEBI" id="CHEBI:29950"/>
        <dbReference type="ChEBI" id="CHEBI:82612"/>
        <dbReference type="ChEBI" id="CHEBI:85445"/>
        <dbReference type="ChEBI" id="CHEBI:85448"/>
        <dbReference type="EC" id="2.1.1.63"/>
    </reaction>
</comment>
<dbReference type="Pfam" id="PF01035">
    <property type="entry name" value="DNA_binding_1"/>
    <property type="match status" value="1"/>
</dbReference>
<evidence type="ECO:0000256" key="6">
    <source>
        <dbReference type="ARBA" id="ARBA00022763"/>
    </source>
</evidence>
<dbReference type="HAMAP" id="MF_00772">
    <property type="entry name" value="OGT"/>
    <property type="match status" value="1"/>
</dbReference>
<feature type="domain" description="Methylated-DNA-[protein]-cysteine S-methyltransferase DNA binding" evidence="10">
    <location>
        <begin position="82"/>
        <end position="162"/>
    </location>
</feature>
<keyword evidence="7 9" id="KW-0234">DNA repair</keyword>
<evidence type="ECO:0000256" key="3">
    <source>
        <dbReference type="ARBA" id="ARBA00022490"/>
    </source>
</evidence>
<evidence type="ECO:0000256" key="1">
    <source>
        <dbReference type="ARBA" id="ARBA00001286"/>
    </source>
</evidence>
<dbReference type="SUPFAM" id="SSF46767">
    <property type="entry name" value="Methylated DNA-protein cysteine methyltransferase, C-terminal domain"/>
    <property type="match status" value="1"/>
</dbReference>
<evidence type="ECO:0000256" key="2">
    <source>
        <dbReference type="ARBA" id="ARBA00008711"/>
    </source>
</evidence>